<dbReference type="SUPFAM" id="SSF55008">
    <property type="entry name" value="HMA, heavy metal-associated domain"/>
    <property type="match status" value="1"/>
</dbReference>
<dbReference type="PROSITE" id="PS50846">
    <property type="entry name" value="HMA_2"/>
    <property type="match status" value="1"/>
</dbReference>
<protein>
    <submittedName>
        <fullName evidence="3">Cation-transporter P-type ATPase B CtpB</fullName>
    </submittedName>
</protein>
<evidence type="ECO:0000313" key="4">
    <source>
        <dbReference type="Proteomes" id="UP000199147"/>
    </source>
</evidence>
<dbReference type="CDD" id="cd00371">
    <property type="entry name" value="HMA"/>
    <property type="match status" value="1"/>
</dbReference>
<evidence type="ECO:0000256" key="1">
    <source>
        <dbReference type="ARBA" id="ARBA00022723"/>
    </source>
</evidence>
<dbReference type="AlphaFoldDB" id="A0A0H5RXF5"/>
<dbReference type="GO" id="GO:0046872">
    <property type="term" value="F:metal ion binding"/>
    <property type="evidence" value="ECO:0007669"/>
    <property type="project" value="UniProtKB-KW"/>
</dbReference>
<dbReference type="InterPro" id="IPR006121">
    <property type="entry name" value="HMA_dom"/>
</dbReference>
<dbReference type="Pfam" id="PF00403">
    <property type="entry name" value="HMA"/>
    <property type="match status" value="1"/>
</dbReference>
<dbReference type="STRING" id="146018.BN2156_00237"/>
<evidence type="ECO:0000259" key="2">
    <source>
        <dbReference type="PROSITE" id="PS50846"/>
    </source>
</evidence>
<dbReference type="InterPro" id="IPR036163">
    <property type="entry name" value="HMA_dom_sf"/>
</dbReference>
<evidence type="ECO:0000313" key="3">
    <source>
        <dbReference type="EMBL" id="CRZ13404.1"/>
    </source>
</evidence>
<keyword evidence="1" id="KW-0479">Metal-binding</keyword>
<dbReference type="FunFam" id="3.30.70.100:FF:000005">
    <property type="entry name" value="Copper-exporting P-type ATPase A"/>
    <property type="match status" value="1"/>
</dbReference>
<dbReference type="RefSeq" id="WP_235625182.1">
    <property type="nucleotide sequence ID" value="NZ_CWKH01000001.1"/>
</dbReference>
<dbReference type="EMBL" id="CWKH01000001">
    <property type="protein sequence ID" value="CRZ13404.1"/>
    <property type="molecule type" value="Genomic_DNA"/>
</dbReference>
<sequence>MTDVAAHSAEAPGTRQIRLDVTGMSCGACSRRLEKALNAIEGVDASVDISTKIATVDARHDISVADLCEAVEQAGYRAEERIAGNDDSCSPDAPAQKSPSMVARAIRWVTVGHMGG</sequence>
<name>A0A0H5RXF5_9MYCO</name>
<dbReference type="Proteomes" id="UP000199147">
    <property type="component" value="Unassembled WGS sequence"/>
</dbReference>
<accession>A0A0H5RXF5</accession>
<dbReference type="Gene3D" id="3.30.70.100">
    <property type="match status" value="1"/>
</dbReference>
<proteinExistence type="predicted"/>
<organism evidence="3 4">
    <name type="scientific">Mycolicibacterium neworleansense</name>
    <dbReference type="NCBI Taxonomy" id="146018"/>
    <lineage>
        <taxon>Bacteria</taxon>
        <taxon>Bacillati</taxon>
        <taxon>Actinomycetota</taxon>
        <taxon>Actinomycetes</taxon>
        <taxon>Mycobacteriales</taxon>
        <taxon>Mycobacteriaceae</taxon>
        <taxon>Mycolicibacterium</taxon>
    </lineage>
</organism>
<keyword evidence="4" id="KW-1185">Reference proteome</keyword>
<gene>
    <name evidence="3" type="primary">ctpB</name>
    <name evidence="3" type="ORF">BN2156_00237</name>
</gene>
<reference evidence="4" key="1">
    <citation type="submission" date="2015-07" db="EMBL/GenBank/DDBJ databases">
        <authorList>
            <person name="Urmite Genomes"/>
        </authorList>
    </citation>
    <scope>NUCLEOTIDE SEQUENCE [LARGE SCALE GENOMIC DNA]</scope>
    <source>
        <strain evidence="4">type strain: ATCC 49404</strain>
    </source>
</reference>
<feature type="domain" description="HMA" evidence="2">
    <location>
        <begin position="15"/>
        <end position="79"/>
    </location>
</feature>